<dbReference type="RefSeq" id="WP_137098664.1">
    <property type="nucleotide sequence ID" value="NZ_CP039865.1"/>
</dbReference>
<accession>A0A4D7QBA4</accession>
<dbReference type="GO" id="GO:0003700">
    <property type="term" value="F:DNA-binding transcription factor activity"/>
    <property type="evidence" value="ECO:0007669"/>
    <property type="project" value="TreeGrafter"/>
</dbReference>
<dbReference type="Gene3D" id="1.10.260.40">
    <property type="entry name" value="lambda repressor-like DNA-binding domains"/>
    <property type="match status" value="1"/>
</dbReference>
<proteinExistence type="predicted"/>
<evidence type="ECO:0000313" key="4">
    <source>
        <dbReference type="EMBL" id="QCK85330.1"/>
    </source>
</evidence>
<dbReference type="SUPFAM" id="SSF47413">
    <property type="entry name" value="lambda repressor-like DNA-binding domains"/>
    <property type="match status" value="1"/>
</dbReference>
<evidence type="ECO:0000256" key="1">
    <source>
        <dbReference type="ARBA" id="ARBA00023125"/>
    </source>
</evidence>
<dbReference type="PANTHER" id="PTHR46797:SF10">
    <property type="entry name" value="BLR1115 PROTEIN"/>
    <property type="match status" value="1"/>
</dbReference>
<dbReference type="CDD" id="cd02209">
    <property type="entry name" value="cupin_XRE_C"/>
    <property type="match status" value="1"/>
</dbReference>
<protein>
    <submittedName>
        <fullName evidence="4">Helix-turn-helix domain-containing protein</fullName>
    </submittedName>
</protein>
<evidence type="ECO:0000259" key="3">
    <source>
        <dbReference type="PROSITE" id="PS50943"/>
    </source>
</evidence>
<dbReference type="InterPro" id="IPR050807">
    <property type="entry name" value="TransReg_Diox_bact_type"/>
</dbReference>
<dbReference type="Gene3D" id="2.60.120.10">
    <property type="entry name" value="Jelly Rolls"/>
    <property type="match status" value="1"/>
</dbReference>
<dbReference type="EMBL" id="CP039865">
    <property type="protein sequence ID" value="QCK85330.1"/>
    <property type="molecule type" value="Genomic_DNA"/>
</dbReference>
<evidence type="ECO:0000256" key="2">
    <source>
        <dbReference type="SAM" id="MobiDB-lite"/>
    </source>
</evidence>
<dbReference type="GO" id="GO:0005829">
    <property type="term" value="C:cytosol"/>
    <property type="evidence" value="ECO:0007669"/>
    <property type="project" value="TreeGrafter"/>
</dbReference>
<organism evidence="4 5">
    <name type="scientific">Phreatobacter aquaticus</name>
    <dbReference type="NCBI Taxonomy" id="2570229"/>
    <lineage>
        <taxon>Bacteria</taxon>
        <taxon>Pseudomonadati</taxon>
        <taxon>Pseudomonadota</taxon>
        <taxon>Alphaproteobacteria</taxon>
        <taxon>Hyphomicrobiales</taxon>
        <taxon>Phreatobacteraceae</taxon>
        <taxon>Phreatobacter</taxon>
    </lineage>
</organism>
<feature type="domain" description="HTH cro/C1-type" evidence="3">
    <location>
        <begin position="15"/>
        <end position="69"/>
    </location>
</feature>
<dbReference type="PANTHER" id="PTHR46797">
    <property type="entry name" value="HTH-TYPE TRANSCRIPTIONAL REGULATOR"/>
    <property type="match status" value="1"/>
</dbReference>
<keyword evidence="1" id="KW-0238">DNA-binding</keyword>
<dbReference type="InterPro" id="IPR011051">
    <property type="entry name" value="RmlC_Cupin_sf"/>
</dbReference>
<dbReference type="CDD" id="cd00093">
    <property type="entry name" value="HTH_XRE"/>
    <property type="match status" value="1"/>
</dbReference>
<dbReference type="SMART" id="SM00530">
    <property type="entry name" value="HTH_XRE"/>
    <property type="match status" value="1"/>
</dbReference>
<dbReference type="InterPro" id="IPR014710">
    <property type="entry name" value="RmlC-like_jellyroll"/>
</dbReference>
<dbReference type="InterPro" id="IPR001387">
    <property type="entry name" value="Cro/C1-type_HTH"/>
</dbReference>
<dbReference type="GO" id="GO:0003677">
    <property type="term" value="F:DNA binding"/>
    <property type="evidence" value="ECO:0007669"/>
    <property type="project" value="UniProtKB-KW"/>
</dbReference>
<sequence length="195" mass="21026">MEEAAELDSVVAGRVRQLRAAKGLTLDQLAALSGVSRAMISRIERAETSATAVLLVKLGSALGVTLSALFEPPGAKHEVVRRAAESPTRVDPETGYRRRNVAPHSESGTEIVDVVMPAGARVAYDNLTAMPVEQFVWVFDGILTFTTDDATTELGPGDCRVMRLDGPLVFHNRTETPVRYAVILVPHTPAPGLRR</sequence>
<feature type="compositionally biased region" description="Basic and acidic residues" evidence="2">
    <location>
        <begin position="85"/>
        <end position="96"/>
    </location>
</feature>
<gene>
    <name evidence="4" type="ORF">E8L99_05860</name>
</gene>
<feature type="region of interest" description="Disordered" evidence="2">
    <location>
        <begin position="85"/>
        <end position="104"/>
    </location>
</feature>
<dbReference type="PROSITE" id="PS50943">
    <property type="entry name" value="HTH_CROC1"/>
    <property type="match status" value="1"/>
</dbReference>
<dbReference type="InterPro" id="IPR010982">
    <property type="entry name" value="Lambda_DNA-bd_dom_sf"/>
</dbReference>
<dbReference type="KEGG" id="paqt:E8L99_05860"/>
<dbReference type="Pfam" id="PF01381">
    <property type="entry name" value="HTH_3"/>
    <property type="match status" value="1"/>
</dbReference>
<dbReference type="Proteomes" id="UP000298588">
    <property type="component" value="Chromosome"/>
</dbReference>
<reference evidence="4 5" key="1">
    <citation type="submission" date="2019-04" db="EMBL/GenBank/DDBJ databases">
        <title>Phreatobacter aquaticus sp. nov.</title>
        <authorList>
            <person name="Choi A."/>
            <person name="Baek K."/>
        </authorList>
    </citation>
    <scope>NUCLEOTIDE SEQUENCE [LARGE SCALE GENOMIC DNA]</scope>
    <source>
        <strain evidence="4 5">NMCR1094</strain>
    </source>
</reference>
<dbReference type="AlphaFoldDB" id="A0A4D7QBA4"/>
<name>A0A4D7QBA4_9HYPH</name>
<dbReference type="SUPFAM" id="SSF51182">
    <property type="entry name" value="RmlC-like cupins"/>
    <property type="match status" value="1"/>
</dbReference>
<keyword evidence="5" id="KW-1185">Reference proteome</keyword>
<evidence type="ECO:0000313" key="5">
    <source>
        <dbReference type="Proteomes" id="UP000298588"/>
    </source>
</evidence>
<dbReference type="OrthoDB" id="189170at2"/>